<dbReference type="AlphaFoldDB" id="A0AA89B9G6"/>
<accession>A0AA89B9G6</accession>
<sequence length="227" mass="25297">MENRRCRNSSGDKFSFPTFPVQDKEFEFDHSGCATPGSPNSPADHLFFNGRLLPHAFPLQHNITPYGTFSRSTSRTSSISSSRNSLMSSRSNSTSSLSSSCSSARTSTSDQASERKLVPLNEGKVALKTTFTRERYEADKPVLINPQYGWQFVAPVPVLTHQVSRRKKAEARVQQESKAKKRADGKTGAKAGLCRRFFRSFVSTCKECHAMEPAKIDRVLQGKIELQ</sequence>
<dbReference type="PANTHER" id="PTHR33312">
    <property type="entry name" value="MEMBRANE-ASSOCIATED KINASE REGULATOR 4-RELATED"/>
    <property type="match status" value="1"/>
</dbReference>
<evidence type="ECO:0000313" key="3">
    <source>
        <dbReference type="Proteomes" id="UP001188597"/>
    </source>
</evidence>
<feature type="compositionally biased region" description="Low complexity" evidence="1">
    <location>
        <begin position="70"/>
        <end position="109"/>
    </location>
</feature>
<feature type="region of interest" description="Disordered" evidence="1">
    <location>
        <begin position="68"/>
        <end position="117"/>
    </location>
</feature>
<organism evidence="2 3">
    <name type="scientific">Escallonia herrerae</name>
    <dbReference type="NCBI Taxonomy" id="1293975"/>
    <lineage>
        <taxon>Eukaryota</taxon>
        <taxon>Viridiplantae</taxon>
        <taxon>Streptophyta</taxon>
        <taxon>Embryophyta</taxon>
        <taxon>Tracheophyta</taxon>
        <taxon>Spermatophyta</taxon>
        <taxon>Magnoliopsida</taxon>
        <taxon>eudicotyledons</taxon>
        <taxon>Gunneridae</taxon>
        <taxon>Pentapetalae</taxon>
        <taxon>asterids</taxon>
        <taxon>campanulids</taxon>
        <taxon>Escalloniales</taxon>
        <taxon>Escalloniaceae</taxon>
        <taxon>Escallonia</taxon>
    </lineage>
</organism>
<dbReference type="GO" id="GO:0005886">
    <property type="term" value="C:plasma membrane"/>
    <property type="evidence" value="ECO:0007669"/>
    <property type="project" value="InterPro"/>
</dbReference>
<dbReference type="Proteomes" id="UP001188597">
    <property type="component" value="Unassembled WGS sequence"/>
</dbReference>
<evidence type="ECO:0000256" key="1">
    <source>
        <dbReference type="SAM" id="MobiDB-lite"/>
    </source>
</evidence>
<evidence type="ECO:0000313" key="2">
    <source>
        <dbReference type="EMBL" id="KAK3034994.1"/>
    </source>
</evidence>
<dbReference type="InterPro" id="IPR039620">
    <property type="entry name" value="BKI1/MAKR1/3/4"/>
</dbReference>
<name>A0AA89B9G6_9ASTE</name>
<dbReference type="PANTHER" id="PTHR33312:SF35">
    <property type="entry name" value="TPRXL"/>
    <property type="match status" value="1"/>
</dbReference>
<reference evidence="2" key="1">
    <citation type="submission" date="2022-12" db="EMBL/GenBank/DDBJ databases">
        <title>Draft genome assemblies for two species of Escallonia (Escalloniales).</title>
        <authorList>
            <person name="Chanderbali A."/>
            <person name="Dervinis C."/>
            <person name="Anghel I."/>
            <person name="Soltis D."/>
            <person name="Soltis P."/>
            <person name="Zapata F."/>
        </authorList>
    </citation>
    <scope>NUCLEOTIDE SEQUENCE</scope>
    <source>
        <strain evidence="2">UCBG64.0493</strain>
        <tissue evidence="2">Leaf</tissue>
    </source>
</reference>
<proteinExistence type="predicted"/>
<comment type="caution">
    <text evidence="2">The sequence shown here is derived from an EMBL/GenBank/DDBJ whole genome shotgun (WGS) entry which is preliminary data.</text>
</comment>
<dbReference type="EMBL" id="JAVXUP010000186">
    <property type="protein sequence ID" value="KAK3034994.1"/>
    <property type="molecule type" value="Genomic_DNA"/>
</dbReference>
<dbReference type="GO" id="GO:0019210">
    <property type="term" value="F:kinase inhibitor activity"/>
    <property type="evidence" value="ECO:0007669"/>
    <property type="project" value="InterPro"/>
</dbReference>
<gene>
    <name evidence="2" type="ORF">RJ639_033372</name>
</gene>
<keyword evidence="3" id="KW-1185">Reference proteome</keyword>
<protein>
    <submittedName>
        <fullName evidence="2">Uncharacterized protein</fullName>
    </submittedName>
</protein>